<feature type="transmembrane region" description="Helical" evidence="8">
    <location>
        <begin position="181"/>
        <end position="203"/>
    </location>
</feature>
<sequence>MSNIELPLMIAIFALTVFFIMWRPYGINESIPTSIAACIILLLGIVPLRDVFSIFEIVSGASITILSTIVMSIVLESIGFFQWAAVNLSIKARGSGTVLFWYINLLCFSMTLFFNNDGSILITTPIIIRTLSLLRFKPHQQVPYLISGALVATAASAPIGVSNLANLIALEIVGLDLNSYAAMMFVPSMLGVACIAVSLFFFFRKDISIDISRYGRMAHPLAPKPSRDTTIDWKMFRICIVIVVLTRISFFVLTPLGVPTEWPAVVGALVLIIIRWYKKKIGIMDVLKKSPWHILLFAFGMYVIIYGLHNVGMTAIIINQLGVHIAKDPLFAILIMGLLLTILSNVCNNLPSIMIGTLAIKEMGLNLHTMQVAYLGNVIGSDIGSLILPMGTLATLLWIHTLRQYRIPMDWVKYLRVTLLVVPISLVISLLGLYFWTTYFVF</sequence>
<feature type="transmembrane region" description="Helical" evidence="8">
    <location>
        <begin position="143"/>
        <end position="161"/>
    </location>
</feature>
<gene>
    <name evidence="9" type="ORF">J2Z20_001723</name>
</gene>
<proteinExistence type="inferred from homology"/>
<keyword evidence="10" id="KW-1185">Reference proteome</keyword>
<feature type="transmembrane region" description="Helical" evidence="8">
    <location>
        <begin position="98"/>
        <end position="114"/>
    </location>
</feature>
<dbReference type="PANTHER" id="PTHR43302">
    <property type="entry name" value="TRANSPORTER ARSB-RELATED"/>
    <property type="match status" value="1"/>
</dbReference>
<evidence type="ECO:0000256" key="8">
    <source>
        <dbReference type="SAM" id="Phobius"/>
    </source>
</evidence>
<dbReference type="PANTHER" id="PTHR43302:SF6">
    <property type="entry name" value="ARSENICAL PUMP MEMBRANE PROTEIN-RELATED"/>
    <property type="match status" value="1"/>
</dbReference>
<feature type="transmembrane region" description="Helical" evidence="8">
    <location>
        <begin position="329"/>
        <end position="351"/>
    </location>
</feature>
<keyword evidence="3" id="KW-1003">Cell membrane</keyword>
<evidence type="ECO:0000313" key="9">
    <source>
        <dbReference type="EMBL" id="MBP1936842.1"/>
    </source>
</evidence>
<evidence type="ECO:0000256" key="3">
    <source>
        <dbReference type="ARBA" id="ARBA00022475"/>
    </source>
</evidence>
<evidence type="ECO:0000256" key="5">
    <source>
        <dbReference type="ARBA" id="ARBA00022849"/>
    </source>
</evidence>
<evidence type="ECO:0000256" key="7">
    <source>
        <dbReference type="ARBA" id="ARBA00023136"/>
    </source>
</evidence>
<comment type="subcellular location">
    <subcellularLocation>
        <location evidence="1">Cell membrane</location>
        <topology evidence="1">Multi-pass membrane protein</topology>
    </subcellularLocation>
</comment>
<keyword evidence="4 8" id="KW-0812">Transmembrane</keyword>
<dbReference type="PRINTS" id="PR00758">
    <property type="entry name" value="ARSENICPUMP"/>
</dbReference>
<reference evidence="9 10" key="1">
    <citation type="submission" date="2021-03" db="EMBL/GenBank/DDBJ databases">
        <title>Genomic Encyclopedia of Type Strains, Phase IV (KMG-IV): sequencing the most valuable type-strain genomes for metagenomic binning, comparative biology and taxonomic classification.</title>
        <authorList>
            <person name="Goeker M."/>
        </authorList>
    </citation>
    <scope>NUCLEOTIDE SEQUENCE [LARGE SCALE GENOMIC DNA]</scope>
    <source>
        <strain evidence="9 10">DSM 23491</strain>
    </source>
</reference>
<dbReference type="Proteomes" id="UP001519273">
    <property type="component" value="Unassembled WGS sequence"/>
</dbReference>
<feature type="transmembrane region" description="Helical" evidence="8">
    <location>
        <begin position="61"/>
        <end position="86"/>
    </location>
</feature>
<feature type="transmembrane region" description="Helical" evidence="8">
    <location>
        <begin position="290"/>
        <end position="309"/>
    </location>
</feature>
<accession>A0ABS4H2S5</accession>
<dbReference type="CDD" id="cd01118">
    <property type="entry name" value="ArsB_permease"/>
    <property type="match status" value="1"/>
</dbReference>
<dbReference type="RefSeq" id="WP_209848087.1">
    <property type="nucleotide sequence ID" value="NZ_CBCRVE010000003.1"/>
</dbReference>
<feature type="transmembrane region" description="Helical" evidence="8">
    <location>
        <begin position="419"/>
        <end position="441"/>
    </location>
</feature>
<feature type="transmembrane region" description="Helical" evidence="8">
    <location>
        <begin position="262"/>
        <end position="278"/>
    </location>
</feature>
<keyword evidence="5" id="KW-0059">Arsenical resistance</keyword>
<comment type="caution">
    <text evidence="9">The sequence shown here is derived from an EMBL/GenBank/DDBJ whole genome shotgun (WGS) entry which is preliminary data.</text>
</comment>
<evidence type="ECO:0000256" key="2">
    <source>
        <dbReference type="ARBA" id="ARBA00006433"/>
    </source>
</evidence>
<keyword evidence="7 8" id="KW-0472">Membrane</keyword>
<evidence type="ECO:0000313" key="10">
    <source>
        <dbReference type="Proteomes" id="UP001519273"/>
    </source>
</evidence>
<evidence type="ECO:0000256" key="1">
    <source>
        <dbReference type="ARBA" id="ARBA00004651"/>
    </source>
</evidence>
<organism evidence="9 10">
    <name type="scientific">Paenibacillus sediminis</name>
    <dbReference type="NCBI Taxonomy" id="664909"/>
    <lineage>
        <taxon>Bacteria</taxon>
        <taxon>Bacillati</taxon>
        <taxon>Bacillota</taxon>
        <taxon>Bacilli</taxon>
        <taxon>Bacillales</taxon>
        <taxon>Paenibacillaceae</taxon>
        <taxon>Paenibacillus</taxon>
    </lineage>
</organism>
<comment type="similarity">
    <text evidence="2">Belongs to the ArsB family.</text>
</comment>
<dbReference type="Pfam" id="PF02040">
    <property type="entry name" value="ArsB"/>
    <property type="match status" value="1"/>
</dbReference>
<evidence type="ECO:0000256" key="4">
    <source>
        <dbReference type="ARBA" id="ARBA00022692"/>
    </source>
</evidence>
<keyword evidence="6 8" id="KW-1133">Transmembrane helix</keyword>
<dbReference type="EMBL" id="JAGGKP010000002">
    <property type="protein sequence ID" value="MBP1936842.1"/>
    <property type="molecule type" value="Genomic_DNA"/>
</dbReference>
<feature type="transmembrane region" description="Helical" evidence="8">
    <location>
        <begin position="372"/>
        <end position="399"/>
    </location>
</feature>
<feature type="transmembrane region" description="Helical" evidence="8">
    <location>
        <begin position="34"/>
        <end position="55"/>
    </location>
</feature>
<feature type="transmembrane region" description="Helical" evidence="8">
    <location>
        <begin position="235"/>
        <end position="256"/>
    </location>
</feature>
<evidence type="ECO:0000256" key="6">
    <source>
        <dbReference type="ARBA" id="ARBA00022989"/>
    </source>
</evidence>
<dbReference type="InterPro" id="IPR000802">
    <property type="entry name" value="Arsenical_pump_ArsB"/>
</dbReference>
<protein>
    <submittedName>
        <fullName evidence="9">Arsenical pump membrane protein</fullName>
    </submittedName>
</protein>
<name>A0ABS4H2S5_9BACL</name>
<feature type="transmembrane region" description="Helical" evidence="8">
    <location>
        <begin position="6"/>
        <end position="22"/>
    </location>
</feature>